<feature type="compositionally biased region" description="Polar residues" evidence="1">
    <location>
        <begin position="1"/>
        <end position="19"/>
    </location>
</feature>
<keyword evidence="3" id="KW-1185">Reference proteome</keyword>
<evidence type="ECO:0000313" key="2">
    <source>
        <dbReference type="EMBL" id="MCN9244411.1"/>
    </source>
</evidence>
<name>A0ABT0ZLG0_9ACTN</name>
<evidence type="ECO:0000256" key="1">
    <source>
        <dbReference type="SAM" id="MobiDB-lite"/>
    </source>
</evidence>
<proteinExistence type="predicted"/>
<evidence type="ECO:0000313" key="3">
    <source>
        <dbReference type="Proteomes" id="UP001523219"/>
    </source>
</evidence>
<protein>
    <recommendedName>
        <fullName evidence="4">Transposase</fullName>
    </recommendedName>
</protein>
<gene>
    <name evidence="2" type="ORF">NGF19_27130</name>
</gene>
<sequence>MPWTVSFDNARNGARTSGTEAEPVSRMPHREVPAYTYLPCTEKSRLYRALQRPWQAAAFVAREYG</sequence>
<organism evidence="2 3">
    <name type="scientific">Streptomyces macrolidinus</name>
    <dbReference type="NCBI Taxonomy" id="2952607"/>
    <lineage>
        <taxon>Bacteria</taxon>
        <taxon>Bacillati</taxon>
        <taxon>Actinomycetota</taxon>
        <taxon>Actinomycetes</taxon>
        <taxon>Kitasatosporales</taxon>
        <taxon>Streptomycetaceae</taxon>
        <taxon>Streptomyces</taxon>
    </lineage>
</organism>
<dbReference type="RefSeq" id="WP_252428198.1">
    <property type="nucleotide sequence ID" value="NZ_JAMWMR010000035.1"/>
</dbReference>
<dbReference type="EMBL" id="JAMWMR010000035">
    <property type="protein sequence ID" value="MCN9244411.1"/>
    <property type="molecule type" value="Genomic_DNA"/>
</dbReference>
<evidence type="ECO:0008006" key="4">
    <source>
        <dbReference type="Google" id="ProtNLM"/>
    </source>
</evidence>
<feature type="region of interest" description="Disordered" evidence="1">
    <location>
        <begin position="1"/>
        <end position="26"/>
    </location>
</feature>
<dbReference type="Proteomes" id="UP001523219">
    <property type="component" value="Unassembled WGS sequence"/>
</dbReference>
<comment type="caution">
    <text evidence="2">The sequence shown here is derived from an EMBL/GenBank/DDBJ whole genome shotgun (WGS) entry which is preliminary data.</text>
</comment>
<accession>A0ABT0ZLG0</accession>
<reference evidence="2 3" key="1">
    <citation type="submission" date="2022-05" db="EMBL/GenBank/DDBJ databases">
        <title>Streptomyces sp. nov. RY43-2 isolated from soil of a peat swamp forest.</title>
        <authorList>
            <person name="Kanchanasin P."/>
            <person name="Tanasupawat S."/>
            <person name="Phongsopitanun W."/>
        </authorList>
    </citation>
    <scope>NUCLEOTIDE SEQUENCE [LARGE SCALE GENOMIC DNA]</scope>
    <source>
        <strain evidence="2 3">RY43-2</strain>
    </source>
</reference>